<dbReference type="NCBIfam" id="TIGR00963">
    <property type="entry name" value="secA"/>
    <property type="match status" value="1"/>
</dbReference>
<keyword evidence="8 16" id="KW-0547">Nucleotide-binding</keyword>
<dbReference type="HAMAP" id="MF_01382">
    <property type="entry name" value="SecA"/>
    <property type="match status" value="1"/>
</dbReference>
<dbReference type="InterPro" id="IPR027417">
    <property type="entry name" value="P-loop_NTPase"/>
</dbReference>
<dbReference type="SMART" id="SM00958">
    <property type="entry name" value="SecA_PP_bind"/>
    <property type="match status" value="1"/>
</dbReference>
<comment type="subcellular location">
    <subcellularLocation>
        <location evidence="16">Cell membrane</location>
        <topology evidence="16">Peripheral membrane protein</topology>
        <orientation evidence="16">Cytoplasmic side</orientation>
    </subcellularLocation>
    <subcellularLocation>
        <location evidence="16">Cytoplasm</location>
    </subcellularLocation>
    <text evidence="16">Distribution is 50-50.</text>
</comment>
<dbReference type="PROSITE" id="PS51196">
    <property type="entry name" value="SECA_MOTOR_DEAD"/>
    <property type="match status" value="1"/>
</dbReference>
<keyword evidence="3 16" id="KW-0813">Transport</keyword>
<evidence type="ECO:0000256" key="5">
    <source>
        <dbReference type="ARBA" id="ARBA00022490"/>
    </source>
</evidence>
<keyword evidence="14 16" id="KW-0472">Membrane</keyword>
<keyword evidence="4 16" id="KW-1003">Cell membrane</keyword>
<feature type="binding site" evidence="16">
    <location>
        <begin position="126"/>
        <end position="130"/>
    </location>
    <ligand>
        <name>ATP</name>
        <dbReference type="ChEBI" id="CHEBI:30616"/>
    </ligand>
</feature>
<dbReference type="GO" id="GO:0006605">
    <property type="term" value="P:protein targeting"/>
    <property type="evidence" value="ECO:0007669"/>
    <property type="project" value="UniProtKB-UniRule"/>
</dbReference>
<dbReference type="InterPro" id="IPR044722">
    <property type="entry name" value="SecA_SF2_C"/>
</dbReference>
<dbReference type="CDD" id="cd18803">
    <property type="entry name" value="SF2_C_secA"/>
    <property type="match status" value="1"/>
</dbReference>
<dbReference type="InterPro" id="IPR011130">
    <property type="entry name" value="SecA_preprotein_X-link_dom"/>
</dbReference>
<dbReference type="Pfam" id="PF01043">
    <property type="entry name" value="SecA_PP_bind"/>
    <property type="match status" value="1"/>
</dbReference>
<dbReference type="SUPFAM" id="SSF81767">
    <property type="entry name" value="Pre-protein crosslinking domain of SecA"/>
    <property type="match status" value="1"/>
</dbReference>
<dbReference type="EMBL" id="LJPX01000311">
    <property type="protein sequence ID" value="KPW73316.1"/>
    <property type="molecule type" value="Genomic_DNA"/>
</dbReference>
<dbReference type="GO" id="GO:0017038">
    <property type="term" value="P:protein import"/>
    <property type="evidence" value="ECO:0007669"/>
    <property type="project" value="InterPro"/>
</dbReference>
<dbReference type="FunFam" id="3.40.50.300:FF:000113">
    <property type="entry name" value="Preprotein translocase subunit SecA"/>
    <property type="match status" value="1"/>
</dbReference>
<reference evidence="21 22" key="1">
    <citation type="submission" date="2015-09" db="EMBL/GenBank/DDBJ databases">
        <title>Genome announcement of multiple Pseudomonas syringae strains.</title>
        <authorList>
            <person name="Thakur S."/>
            <person name="Wang P.W."/>
            <person name="Gong Y."/>
            <person name="Weir B.S."/>
            <person name="Guttman D.S."/>
        </authorList>
    </citation>
    <scope>NUCLEOTIDE SEQUENCE [LARGE SCALE GENOMIC DNA]</scope>
    <source>
        <strain evidence="21 22">ICMP2823</strain>
    </source>
</reference>
<dbReference type="GO" id="GO:0005829">
    <property type="term" value="C:cytosol"/>
    <property type="evidence" value="ECO:0007669"/>
    <property type="project" value="TreeGrafter"/>
</dbReference>
<dbReference type="PATRIC" id="fig|86840.3.peg.991"/>
<dbReference type="SMART" id="SM00957">
    <property type="entry name" value="SecA_DEAD"/>
    <property type="match status" value="1"/>
</dbReference>
<dbReference type="NCBIfam" id="NF009538">
    <property type="entry name" value="PRK12904.1"/>
    <property type="match status" value="1"/>
</dbReference>
<protein>
    <recommendedName>
        <fullName evidence="16 17">Protein translocase subunit SecA</fullName>
        <ecNumber evidence="16">7.4.2.8</ecNumber>
    </recommendedName>
</protein>
<evidence type="ECO:0000256" key="12">
    <source>
        <dbReference type="ARBA" id="ARBA00022967"/>
    </source>
</evidence>
<dbReference type="GO" id="GO:0043952">
    <property type="term" value="P:protein transport by the Sec complex"/>
    <property type="evidence" value="ECO:0007669"/>
    <property type="project" value="UniProtKB-ARBA"/>
</dbReference>
<dbReference type="AlphaFoldDB" id="A0A0P9QRP1"/>
<keyword evidence="11 16" id="KW-0653">Protein transport</keyword>
<dbReference type="SUPFAM" id="SSF52540">
    <property type="entry name" value="P-loop containing nucleoside triphosphate hydrolases"/>
    <property type="match status" value="2"/>
</dbReference>
<dbReference type="Gene3D" id="1.10.3060.10">
    <property type="entry name" value="Helical scaffold and wing domains of SecA"/>
    <property type="match status" value="1"/>
</dbReference>
<feature type="binding site" evidence="16">
    <location>
        <position position="533"/>
    </location>
    <ligand>
        <name>ATP</name>
        <dbReference type="ChEBI" id="CHEBI:30616"/>
    </ligand>
</feature>
<evidence type="ECO:0000256" key="11">
    <source>
        <dbReference type="ARBA" id="ARBA00022927"/>
    </source>
</evidence>
<dbReference type="FunFam" id="3.40.50.300:FF:000081">
    <property type="entry name" value="Preprotein translocase subunit SecA"/>
    <property type="match status" value="1"/>
</dbReference>
<evidence type="ECO:0000256" key="6">
    <source>
        <dbReference type="ARBA" id="ARBA00022519"/>
    </source>
</evidence>
<dbReference type="EC" id="7.4.2.8" evidence="16"/>
<keyword evidence="9" id="KW-0862">Zinc</keyword>
<dbReference type="Pfam" id="PF02810">
    <property type="entry name" value="SEC-C"/>
    <property type="match status" value="1"/>
</dbReference>
<dbReference type="PANTHER" id="PTHR30612">
    <property type="entry name" value="SECA INNER MEMBRANE COMPONENT OF SEC PROTEIN SECRETION SYSTEM"/>
    <property type="match status" value="1"/>
</dbReference>
<feature type="domain" description="SecA family profile" evidence="20">
    <location>
        <begin position="24"/>
        <end position="640"/>
    </location>
</feature>
<feature type="domain" description="Helicase ATP-binding" evidence="19">
    <location>
        <begin position="110"/>
        <end position="268"/>
    </location>
</feature>
<evidence type="ECO:0000259" key="20">
    <source>
        <dbReference type="PROSITE" id="PS51196"/>
    </source>
</evidence>
<keyword evidence="10 16" id="KW-0067">ATP-binding</keyword>
<keyword evidence="6" id="KW-0997">Cell inner membrane</keyword>
<dbReference type="PANTHER" id="PTHR30612:SF0">
    <property type="entry name" value="CHLOROPLAST PROTEIN-TRANSPORTING ATPASE"/>
    <property type="match status" value="1"/>
</dbReference>
<evidence type="ECO:0000256" key="9">
    <source>
        <dbReference type="ARBA" id="ARBA00022833"/>
    </source>
</evidence>
<feature type="region of interest" description="Disordered" evidence="18">
    <location>
        <begin position="880"/>
        <end position="906"/>
    </location>
</feature>
<evidence type="ECO:0000256" key="2">
    <source>
        <dbReference type="ARBA" id="ARBA00007650"/>
    </source>
</evidence>
<keyword evidence="5 16" id="KW-0963">Cytoplasm</keyword>
<evidence type="ECO:0000313" key="21">
    <source>
        <dbReference type="EMBL" id="KPW73316.1"/>
    </source>
</evidence>
<gene>
    <name evidence="16" type="primary">secA</name>
    <name evidence="21" type="ORF">ALO81_04414</name>
</gene>
<dbReference type="FunFam" id="3.90.1440.10:FF:000001">
    <property type="entry name" value="Preprotein translocase subunit SecA"/>
    <property type="match status" value="1"/>
</dbReference>
<evidence type="ECO:0000259" key="19">
    <source>
        <dbReference type="PROSITE" id="PS51192"/>
    </source>
</evidence>
<dbReference type="FunFam" id="1.10.3060.10:FF:000003">
    <property type="entry name" value="Protein translocase subunit SecA"/>
    <property type="match status" value="1"/>
</dbReference>
<dbReference type="GO" id="GO:0005524">
    <property type="term" value="F:ATP binding"/>
    <property type="evidence" value="ECO:0007669"/>
    <property type="project" value="UniProtKB-UniRule"/>
</dbReference>
<evidence type="ECO:0000256" key="13">
    <source>
        <dbReference type="ARBA" id="ARBA00023010"/>
    </source>
</evidence>
<dbReference type="Proteomes" id="UP000050564">
    <property type="component" value="Unassembled WGS sequence"/>
</dbReference>
<evidence type="ECO:0000256" key="18">
    <source>
        <dbReference type="SAM" id="MobiDB-lite"/>
    </source>
</evidence>
<evidence type="ECO:0000256" key="7">
    <source>
        <dbReference type="ARBA" id="ARBA00022723"/>
    </source>
</evidence>
<dbReference type="InterPro" id="IPR011115">
    <property type="entry name" value="SecA_DEAD"/>
</dbReference>
<dbReference type="Pfam" id="PF07517">
    <property type="entry name" value="SecA_DEAD"/>
    <property type="match status" value="1"/>
</dbReference>
<dbReference type="Pfam" id="PF21090">
    <property type="entry name" value="P-loop_SecA"/>
    <property type="match status" value="1"/>
</dbReference>
<accession>A0A0P9QRP1</accession>
<evidence type="ECO:0000256" key="10">
    <source>
        <dbReference type="ARBA" id="ARBA00022840"/>
    </source>
</evidence>
<feature type="binding site" evidence="16">
    <location>
        <position position="108"/>
    </location>
    <ligand>
        <name>ATP</name>
        <dbReference type="ChEBI" id="CHEBI:30616"/>
    </ligand>
</feature>
<comment type="subunit">
    <text evidence="16">Monomer and homodimer. Part of the essential Sec protein translocation apparatus which comprises SecA, SecYEG and auxiliary proteins SecDF-YajC and YidC.</text>
</comment>
<evidence type="ECO:0000256" key="17">
    <source>
        <dbReference type="RuleBase" id="RU003874"/>
    </source>
</evidence>
<dbReference type="InterPro" id="IPR036266">
    <property type="entry name" value="SecA_Wing/Scaffold_sf"/>
</dbReference>
<dbReference type="Gene3D" id="3.90.1440.10">
    <property type="entry name" value="SecA, preprotein cross-linking domain"/>
    <property type="match status" value="1"/>
</dbReference>
<dbReference type="GO" id="GO:0008564">
    <property type="term" value="F:protein-exporting ATPase activity"/>
    <property type="evidence" value="ECO:0007669"/>
    <property type="project" value="UniProtKB-EC"/>
</dbReference>
<dbReference type="GO" id="GO:0046872">
    <property type="term" value="F:metal ion binding"/>
    <property type="evidence" value="ECO:0007669"/>
    <property type="project" value="UniProtKB-KW"/>
</dbReference>
<name>A0A0P9QRP1_PSECA</name>
<comment type="catalytic activity">
    <reaction evidence="15 16">
        <text>ATP + H2O + cellular proteinSide 1 = ADP + phosphate + cellular proteinSide 2.</text>
        <dbReference type="EC" id="7.4.2.8"/>
    </reaction>
</comment>
<dbReference type="GO" id="GO:0065002">
    <property type="term" value="P:intracellular protein transmembrane transport"/>
    <property type="evidence" value="ECO:0007669"/>
    <property type="project" value="UniProtKB-UniRule"/>
</dbReference>
<dbReference type="Pfam" id="PF07516">
    <property type="entry name" value="SecA_SW"/>
    <property type="match status" value="1"/>
</dbReference>
<dbReference type="SUPFAM" id="SSF81886">
    <property type="entry name" value="Helical scaffold and wing domains of SecA"/>
    <property type="match status" value="1"/>
</dbReference>
<dbReference type="Gene3D" id="3.40.50.300">
    <property type="entry name" value="P-loop containing nucleotide triphosphate hydrolases"/>
    <property type="match status" value="2"/>
</dbReference>
<dbReference type="PRINTS" id="PR00906">
    <property type="entry name" value="SECA"/>
</dbReference>
<keyword evidence="12 16" id="KW-1278">Translocase</keyword>
<dbReference type="InterPro" id="IPR014001">
    <property type="entry name" value="Helicase_ATP-bd"/>
</dbReference>
<dbReference type="CDD" id="cd17928">
    <property type="entry name" value="DEXDc_SecA"/>
    <property type="match status" value="1"/>
</dbReference>
<evidence type="ECO:0000256" key="1">
    <source>
        <dbReference type="ARBA" id="ARBA00001947"/>
    </source>
</evidence>
<evidence type="ECO:0000256" key="15">
    <source>
        <dbReference type="ARBA" id="ARBA00034006"/>
    </source>
</evidence>
<evidence type="ECO:0000256" key="8">
    <source>
        <dbReference type="ARBA" id="ARBA00022741"/>
    </source>
</evidence>
<evidence type="ECO:0000256" key="3">
    <source>
        <dbReference type="ARBA" id="ARBA00022448"/>
    </source>
</evidence>
<dbReference type="PROSITE" id="PS51192">
    <property type="entry name" value="HELICASE_ATP_BIND_1"/>
    <property type="match status" value="1"/>
</dbReference>
<evidence type="ECO:0000313" key="22">
    <source>
        <dbReference type="Proteomes" id="UP000050564"/>
    </source>
</evidence>
<evidence type="ECO:0000256" key="16">
    <source>
        <dbReference type="HAMAP-Rule" id="MF_01382"/>
    </source>
</evidence>
<comment type="similarity">
    <text evidence="2 16 17">Belongs to the SecA family.</text>
</comment>
<keyword evidence="7" id="KW-0479">Metal-binding</keyword>
<dbReference type="InterPro" id="IPR004027">
    <property type="entry name" value="SEC_C_motif"/>
</dbReference>
<sequence length="934" mass="105644">MGCTGDSRGRPPFLCVEDPVDMFAPLLKKLFGSKNEREVKRMLKTVQIVNAFEEQMVALSDEQLRAKTEEFKARIAKGETLDQLLPEAFAVAREAGKRVMGMRHFDVQLIGGMTLHEGQIAEMRTGEGKTLVGTLAVYLNALSGKGVHVVTVNDYLARRDANWMRPLYEFLGLTVGIVSPFQPPEEKRAAYAADITYGTNNEYGFDYLRDNMAFSMDDKFQRELNFAVIDEVDSILIDEARTPLIISGQAEDSSKLYTEINRLIPKLEQHIEEVEGEVTKPGHFTVDEKTRQVELNEAGHQFIEEMLTEVGLLAEGESLYSAHNLGLLTHVYAGLRAHKLFNRNVEYIVSDGQVLLVDEHTGRTMPGRRLSEGLHQAIEAKEGLNIQAESQTLASTTFQNYFRLYNKLSGMTGTADTEAFEFHQIYNLAVMVIPPNKPLARKDFNDLVYLTAEEKYAAIVTDIKACLAQNRPVLVGTATIETSEHMSRLLNQEGIEHKVLNAKFHEKEAEIIAQAGRPGALTIATNMAGRGTDILLGGNWEVEVANLEDPTPEQIAQIKADWQKRHQQVIEAGGLHVIASERHESRRIDNQLRGRAGRQGDAGSSRFYLSLEDSLMRIFASDRVKNFMKALGMQSGEAIEHRMVTNAIEKAQRKVEGRNFDIRKQLLEYDDVANEQRKVIYHMRNTLLAAENIGETIADFREEVLNTLISQHIPPQSLPEQWNVAGLEAALNTDFAVQLPIQQWLDEDDHLHEDSLREKIMAQLLVAYNEKEDQASAEALRSFEKQILLRVLDDLWKDHLSTMDHLRHGIHLRGYAQKNPKQEYKRESFTLFQELLDSIKRDTIRVLSHVQVRREDPEEEEARQRREAEELASRMQFEHAPAPGLDQPLADEESGEVPVTVASEPVRNDQKLGRNELCWCGSGKKFKHCHGQIS</sequence>
<keyword evidence="13 16" id="KW-0811">Translocation</keyword>
<dbReference type="InterPro" id="IPR011116">
    <property type="entry name" value="SecA_Wing/Scaffold"/>
</dbReference>
<evidence type="ECO:0000256" key="14">
    <source>
        <dbReference type="ARBA" id="ARBA00023136"/>
    </source>
</evidence>
<dbReference type="GO" id="GO:0031522">
    <property type="term" value="C:cell envelope Sec protein transport complex"/>
    <property type="evidence" value="ECO:0007669"/>
    <property type="project" value="TreeGrafter"/>
</dbReference>
<dbReference type="InterPro" id="IPR036670">
    <property type="entry name" value="SecA_X-link_sf"/>
</dbReference>
<evidence type="ECO:0000256" key="4">
    <source>
        <dbReference type="ARBA" id="ARBA00022475"/>
    </source>
</evidence>
<comment type="function">
    <text evidence="16">Part of the Sec protein translocase complex. Interacts with the SecYEG preprotein conducting channel. Has a central role in coupling the hydrolysis of ATP to the transfer of proteins into and across the cell membrane, serving both as a receptor for the preprotein-SecB complex and as an ATP-driven molecular motor driving the stepwise translocation of polypeptide chains across the membrane.</text>
</comment>
<dbReference type="GO" id="GO:0005886">
    <property type="term" value="C:plasma membrane"/>
    <property type="evidence" value="ECO:0007669"/>
    <property type="project" value="UniProtKB-SubCell"/>
</dbReference>
<comment type="cofactor">
    <cofactor evidence="1">
        <name>Zn(2+)</name>
        <dbReference type="ChEBI" id="CHEBI:29105"/>
    </cofactor>
</comment>
<organism evidence="21 22">
    <name type="scientific">Pseudomonas cannabina</name>
    <dbReference type="NCBI Taxonomy" id="86840"/>
    <lineage>
        <taxon>Bacteria</taxon>
        <taxon>Pseudomonadati</taxon>
        <taxon>Pseudomonadota</taxon>
        <taxon>Gammaproteobacteria</taxon>
        <taxon>Pseudomonadales</taxon>
        <taxon>Pseudomonadaceae</taxon>
        <taxon>Pseudomonas</taxon>
    </lineage>
</organism>
<comment type="caution">
    <text evidence="21">The sequence shown here is derived from an EMBL/GenBank/DDBJ whole genome shotgun (WGS) entry which is preliminary data.</text>
</comment>
<proteinExistence type="inferred from homology"/>
<dbReference type="InterPro" id="IPR000185">
    <property type="entry name" value="SecA"/>
</dbReference>
<dbReference type="InterPro" id="IPR014018">
    <property type="entry name" value="SecA_motor_DEAD"/>
</dbReference>